<gene>
    <name evidence="2" type="ORF">COT91_00265</name>
</gene>
<dbReference type="Proteomes" id="UP000230557">
    <property type="component" value="Unassembled WGS sequence"/>
</dbReference>
<evidence type="ECO:0000256" key="1">
    <source>
        <dbReference type="SAM" id="MobiDB-lite"/>
    </source>
</evidence>
<sequence>MGELDREQAKLDAKVAELRRQLEQEQESVGGKPKKILPPEERMRRSLEHGEDVRALRKMQEPPKPERPVSPLQFGIRRGTGNESAGSRPKK</sequence>
<comment type="caution">
    <text evidence="2">The sequence shown here is derived from an EMBL/GenBank/DDBJ whole genome shotgun (WGS) entry which is preliminary data.</text>
</comment>
<evidence type="ECO:0000313" key="2">
    <source>
        <dbReference type="EMBL" id="PIR97645.1"/>
    </source>
</evidence>
<dbReference type="EMBL" id="PFAJ01000005">
    <property type="protein sequence ID" value="PIR97645.1"/>
    <property type="molecule type" value="Genomic_DNA"/>
</dbReference>
<organism evidence="2 3">
    <name type="scientific">Candidatus Doudnabacteria bacterium CG10_big_fil_rev_8_21_14_0_10_41_10</name>
    <dbReference type="NCBI Taxonomy" id="1974551"/>
    <lineage>
        <taxon>Bacteria</taxon>
        <taxon>Candidatus Doudnaibacteriota</taxon>
    </lineage>
</organism>
<protein>
    <submittedName>
        <fullName evidence="2">Uncharacterized protein</fullName>
    </submittedName>
</protein>
<accession>A0A2H0VEX0</accession>
<feature type="region of interest" description="Disordered" evidence="1">
    <location>
        <begin position="22"/>
        <end position="91"/>
    </location>
</feature>
<dbReference type="AlphaFoldDB" id="A0A2H0VEX0"/>
<reference evidence="3" key="1">
    <citation type="submission" date="2017-09" db="EMBL/GenBank/DDBJ databases">
        <title>Depth-based differentiation of microbial function through sediment-hosted aquifers and enrichment of novel symbionts in the deep terrestrial subsurface.</title>
        <authorList>
            <person name="Probst A.J."/>
            <person name="Ladd B."/>
            <person name="Jarett J.K."/>
            <person name="Geller-Mcgrath D.E."/>
            <person name="Sieber C.M.K."/>
            <person name="Emerson J.B."/>
            <person name="Anantharaman K."/>
            <person name="Thomas B.C."/>
            <person name="Malmstrom R."/>
            <person name="Stieglmeier M."/>
            <person name="Klingl A."/>
            <person name="Woyke T."/>
            <person name="Ryan C.M."/>
            <person name="Banfield J.F."/>
        </authorList>
    </citation>
    <scope>NUCLEOTIDE SEQUENCE [LARGE SCALE GENOMIC DNA]</scope>
</reference>
<name>A0A2H0VEX0_9BACT</name>
<proteinExistence type="predicted"/>
<evidence type="ECO:0000313" key="3">
    <source>
        <dbReference type="Proteomes" id="UP000230557"/>
    </source>
</evidence>
<feature type="compositionally biased region" description="Basic and acidic residues" evidence="1">
    <location>
        <begin position="37"/>
        <end position="67"/>
    </location>
</feature>